<evidence type="ECO:0000256" key="1">
    <source>
        <dbReference type="ARBA" id="ARBA00023125"/>
    </source>
</evidence>
<dbReference type="RefSeq" id="WP_012813459.1">
    <property type="nucleotide sequence ID" value="NC_013216.1"/>
</dbReference>
<keyword evidence="1" id="KW-0238">DNA-binding</keyword>
<dbReference type="STRING" id="485916.Dtox_0044"/>
<evidence type="ECO:0000313" key="3">
    <source>
        <dbReference type="Proteomes" id="UP000002217"/>
    </source>
</evidence>
<accession>C8VVD7</accession>
<gene>
    <name evidence="2" type="ordered locus">Dtox_0044</name>
</gene>
<organism evidence="2 3">
    <name type="scientific">Desulfofarcimen acetoxidans (strain ATCC 49208 / DSM 771 / KCTC 5769 / VKM B-1644 / 5575)</name>
    <name type="common">Desulfotomaculum acetoxidans</name>
    <dbReference type="NCBI Taxonomy" id="485916"/>
    <lineage>
        <taxon>Bacteria</taxon>
        <taxon>Bacillati</taxon>
        <taxon>Bacillota</taxon>
        <taxon>Clostridia</taxon>
        <taxon>Eubacteriales</taxon>
        <taxon>Peptococcaceae</taxon>
        <taxon>Desulfofarcimen</taxon>
    </lineage>
</organism>
<reference evidence="2 3" key="1">
    <citation type="journal article" date="2009" name="Stand. Genomic Sci.">
        <title>Complete genome sequence of Desulfotomaculum acetoxidans type strain (5575).</title>
        <authorList>
            <person name="Spring S."/>
            <person name="Lapidus A."/>
            <person name="Schroder M."/>
            <person name="Gleim D."/>
            <person name="Sims D."/>
            <person name="Meincke L."/>
            <person name="Glavina Del Rio T."/>
            <person name="Tice H."/>
            <person name="Copeland A."/>
            <person name="Cheng J.F."/>
            <person name="Lucas S."/>
            <person name="Chen F."/>
            <person name="Nolan M."/>
            <person name="Bruce D."/>
            <person name="Goodwin L."/>
            <person name="Pitluck S."/>
            <person name="Ivanova N."/>
            <person name="Mavromatis K."/>
            <person name="Mikhailova N."/>
            <person name="Pati A."/>
            <person name="Chen A."/>
            <person name="Palaniappan K."/>
            <person name="Land M."/>
            <person name="Hauser L."/>
            <person name="Chang Y.J."/>
            <person name="Jeffries C.D."/>
            <person name="Chain P."/>
            <person name="Saunders E."/>
            <person name="Brettin T."/>
            <person name="Detter J.C."/>
            <person name="Goker M."/>
            <person name="Bristow J."/>
            <person name="Eisen J.A."/>
            <person name="Markowitz V."/>
            <person name="Hugenholtz P."/>
            <person name="Kyrpides N.C."/>
            <person name="Klenk H.P."/>
            <person name="Han C."/>
        </authorList>
    </citation>
    <scope>NUCLEOTIDE SEQUENCE [LARGE SCALE GENOMIC DNA]</scope>
    <source>
        <strain evidence="3">ATCC 49208 / DSM 771 / VKM B-1644</strain>
    </source>
</reference>
<dbReference type="EMBL" id="CP001720">
    <property type="protein sequence ID" value="ACV61007.1"/>
    <property type="molecule type" value="Genomic_DNA"/>
</dbReference>
<dbReference type="KEGG" id="dae:Dtox_0044"/>
<dbReference type="GO" id="GO:0003677">
    <property type="term" value="F:DNA binding"/>
    <property type="evidence" value="ECO:0007669"/>
    <property type="project" value="UniProtKB-KW"/>
</dbReference>
<name>C8VVD7_DESAS</name>
<proteinExistence type="predicted"/>
<dbReference type="eggNOG" id="COG0675">
    <property type="taxonomic scope" value="Bacteria"/>
</dbReference>
<dbReference type="InterPro" id="IPR010095">
    <property type="entry name" value="Cas12f1-like_TNB"/>
</dbReference>
<dbReference type="NCBIfam" id="TIGR01766">
    <property type="entry name" value="IS200/IS605 family accessory protein TnpB-like domain"/>
    <property type="match status" value="1"/>
</dbReference>
<evidence type="ECO:0000313" key="2">
    <source>
        <dbReference type="EMBL" id="ACV61007.1"/>
    </source>
</evidence>
<protein>
    <submittedName>
        <fullName evidence="2">Transposase, IS605 OrfB family</fullName>
    </submittedName>
</protein>
<dbReference type="Proteomes" id="UP000002217">
    <property type="component" value="Chromosome"/>
</dbReference>
<dbReference type="HOGENOM" id="CLU_038546_1_1_9"/>
<dbReference type="AlphaFoldDB" id="C8VVD7"/>
<dbReference type="OrthoDB" id="7375452at2"/>
<sequence>MKTTAMGIIPEPTPKQKEYIDNLMDRYCAAVRWAFKRLLDGWKVQDIRITVQGKFRLNSRQANDAVYDAQTTIKSQYELVQMHYENAKAKVEFTEKRIAKAKSPAKIAKLQKRLEKEQRKLAFWQNHLDNNTFPPVVFGGKKLFQERCKGNITREEWQEVRSNRYLSRGDKTKGGNLNTRIYEGQDQIYLDIAADPVRKGKSVRYNRITVPIYLAQKPSKKTNKINGINYRQMVLDYLKTGSAYQVEILRRDGKYYVHVSIEEEVPMPYNHKGAFGVDTNPDGLGVTQVDCLGQYRGSEWLGQGEWTYARTNRRNNQTCEMAKKVILQAKEKGYALAVEDLKFKNDKSVTAKFNRMSHSFVWSKFLKAVDRSAAREGVPILKVKPAFTSVIGILKYQHMYGIAVHEAAGYVIARRGLGFDHEKIPKILLDKLIKKKPEFKQMANWKQWSAVKKSVLAKIKKITKRKKVNSLVSWQIHRKNVLGIG</sequence>
<keyword evidence="3" id="KW-1185">Reference proteome</keyword>